<evidence type="ECO:0000256" key="2">
    <source>
        <dbReference type="SAM" id="Phobius"/>
    </source>
</evidence>
<name>C8S1B6_9RHOB</name>
<proteinExistence type="predicted"/>
<comment type="caution">
    <text evidence="3">The sequence shown here is derived from an EMBL/GenBank/DDBJ whole genome shotgun (WGS) entry which is preliminary data.</text>
</comment>
<feature type="compositionally biased region" description="Basic and acidic residues" evidence="1">
    <location>
        <begin position="15"/>
        <end position="29"/>
    </location>
</feature>
<evidence type="ECO:0000256" key="1">
    <source>
        <dbReference type="SAM" id="MobiDB-lite"/>
    </source>
</evidence>
<evidence type="ECO:0000313" key="4">
    <source>
        <dbReference type="Proteomes" id="UP000010121"/>
    </source>
</evidence>
<keyword evidence="4" id="KW-1185">Reference proteome</keyword>
<sequence>MDCTGATLKGPLVKRQTDNSDGSERKDPEIDFSNSGAVLRGEVYRPPEYLAYLERVAGALKTVRIIVYAGMTGFIVLAFYGFFLIYQLTGDVRRAVDQTVLMTQQMQAMALTMANMHDKITDISGDMTGMRRSITTMDATMTGLAGTVGQMGSAVALMQHSTSNLDQSIGPMMGAVNSFVPFGMSGNDYPGAPPYAPVPEPASR</sequence>
<organism evidence="3 4">
    <name type="scientific">Rhodobacter ferrooxidans</name>
    <dbReference type="NCBI Taxonomy" id="371731"/>
    <lineage>
        <taxon>Bacteria</taxon>
        <taxon>Pseudomonadati</taxon>
        <taxon>Pseudomonadota</taxon>
        <taxon>Alphaproteobacteria</taxon>
        <taxon>Rhodobacterales</taxon>
        <taxon>Rhodobacter group</taxon>
        <taxon>Rhodobacter</taxon>
    </lineage>
</organism>
<dbReference type="eggNOG" id="ENOG502ZF9Z">
    <property type="taxonomic scope" value="Bacteria"/>
</dbReference>
<dbReference type="EMBL" id="ACYY01000010">
    <property type="protein sequence ID" value="EEW25314.1"/>
    <property type="molecule type" value="Genomic_DNA"/>
</dbReference>
<keyword evidence="2" id="KW-0812">Transmembrane</keyword>
<dbReference type="AlphaFoldDB" id="C8S1B6"/>
<reference evidence="3 4" key="1">
    <citation type="submission" date="2009-08" db="EMBL/GenBank/DDBJ databases">
        <title>The draft genome of Rhodobacter sp. SW2.</title>
        <authorList>
            <consortium name="US DOE Joint Genome Institute (JGI-PGF)"/>
            <person name="Lucas S."/>
            <person name="Copeland A."/>
            <person name="Lapidus A."/>
            <person name="Glavina del Rio T."/>
            <person name="Tice H."/>
            <person name="Bruce D."/>
            <person name="Goodwin L."/>
            <person name="Pitluck S."/>
            <person name="Larimer F."/>
            <person name="Land M.L."/>
            <person name="Hauser L."/>
            <person name="Emerson D."/>
        </authorList>
    </citation>
    <scope>NUCLEOTIDE SEQUENCE [LARGE SCALE GENOMIC DNA]</scope>
    <source>
        <strain evidence="3 4">SW2</strain>
    </source>
</reference>
<keyword evidence="2" id="KW-1133">Transmembrane helix</keyword>
<gene>
    <name evidence="3" type="ORF">Rsw2DRAFT_1844</name>
</gene>
<dbReference type="Proteomes" id="UP000010121">
    <property type="component" value="Unassembled WGS sequence"/>
</dbReference>
<keyword evidence="2" id="KW-0472">Membrane</keyword>
<feature type="transmembrane region" description="Helical" evidence="2">
    <location>
        <begin position="65"/>
        <end position="86"/>
    </location>
</feature>
<protein>
    <submittedName>
        <fullName evidence="3">Uncharacterized protein</fullName>
    </submittedName>
</protein>
<feature type="region of interest" description="Disordered" evidence="1">
    <location>
        <begin position="1"/>
        <end position="31"/>
    </location>
</feature>
<dbReference type="Gene3D" id="1.20.5.340">
    <property type="match status" value="1"/>
</dbReference>
<evidence type="ECO:0000313" key="3">
    <source>
        <dbReference type="EMBL" id="EEW25314.1"/>
    </source>
</evidence>
<accession>C8S1B6</accession>
<dbReference type="STRING" id="371731.Rsw2DRAFT_1844"/>